<dbReference type="AlphaFoldDB" id="A0A0T9R2D0"/>
<reference evidence="3" key="1">
    <citation type="submission" date="2015-03" db="EMBL/GenBank/DDBJ databases">
        <authorList>
            <consortium name="Pathogen Informatics"/>
            <person name="Murphy D."/>
        </authorList>
    </citation>
    <scope>NUCLEOTIDE SEQUENCE [LARGE SCALE GENOMIC DNA]</scope>
    <source>
        <strain evidence="3">IP6945</strain>
    </source>
</reference>
<dbReference type="RefSeq" id="WP_050082355.1">
    <property type="nucleotide sequence ID" value="NZ_CABHXQ010000036.1"/>
</dbReference>
<protein>
    <submittedName>
        <fullName evidence="2">Uncharacterized protein</fullName>
    </submittedName>
</protein>
<feature type="signal peptide" evidence="1">
    <location>
        <begin position="1"/>
        <end position="23"/>
    </location>
</feature>
<organism evidence="2 3">
    <name type="scientific">Yersinia thracica</name>
    <dbReference type="NCBI Taxonomy" id="2890319"/>
    <lineage>
        <taxon>Bacteria</taxon>
        <taxon>Pseudomonadati</taxon>
        <taxon>Pseudomonadota</taxon>
        <taxon>Gammaproteobacteria</taxon>
        <taxon>Enterobacterales</taxon>
        <taxon>Yersiniaceae</taxon>
        <taxon>Yersinia</taxon>
    </lineage>
</organism>
<dbReference type="Proteomes" id="UP000041882">
    <property type="component" value="Unassembled WGS sequence"/>
</dbReference>
<name>A0A0T9R2D0_9GAMM</name>
<keyword evidence="1" id="KW-0732">Signal</keyword>
<gene>
    <name evidence="2" type="ORF">ERS008472_04009</name>
</gene>
<evidence type="ECO:0000313" key="2">
    <source>
        <dbReference type="EMBL" id="CNI38755.1"/>
    </source>
</evidence>
<evidence type="ECO:0000313" key="3">
    <source>
        <dbReference type="Proteomes" id="UP000041882"/>
    </source>
</evidence>
<sequence length="145" mass="15803">MTKTILTGLLLAGMTLFSATTQAVVGEQQWGKWYGNIDVMEFALNTNNKAGETLTLRCSDSQLAVTYEDTKGHYRVNSEGLNDVQLLIGKKAYSLNSSAFSALKHSSAKDNITFSSRQSGESAPFSAQGLKEALQDITWQDCTSH</sequence>
<keyword evidence="3" id="KW-1185">Reference proteome</keyword>
<evidence type="ECO:0000256" key="1">
    <source>
        <dbReference type="SAM" id="SignalP"/>
    </source>
</evidence>
<proteinExistence type="predicted"/>
<feature type="chain" id="PRO_5006695830" evidence="1">
    <location>
        <begin position="24"/>
        <end position="145"/>
    </location>
</feature>
<accession>A0A0T9R2D0</accession>
<dbReference type="EMBL" id="CQAW01000031">
    <property type="protein sequence ID" value="CNI38755.1"/>
    <property type="molecule type" value="Genomic_DNA"/>
</dbReference>